<dbReference type="OrthoDB" id="145939at2157"/>
<feature type="domain" description="Siroheme decarboxylase NirL-like HTH" evidence="7">
    <location>
        <begin position="10"/>
        <end position="56"/>
    </location>
</feature>
<dbReference type="Pfam" id="PF22451">
    <property type="entry name" value="NirdL-like_HTH"/>
    <property type="match status" value="1"/>
</dbReference>
<dbReference type="InterPro" id="IPR036390">
    <property type="entry name" value="WH_DNA-bd_sf"/>
</dbReference>
<name>A0A2V2NEF6_9EURY</name>
<evidence type="ECO:0000256" key="3">
    <source>
        <dbReference type="ARBA" id="ARBA00023457"/>
    </source>
</evidence>
<keyword evidence="9" id="KW-1185">Reference proteome</keyword>
<dbReference type="InterPro" id="IPR050684">
    <property type="entry name" value="HTH-Siroheme_Decarb"/>
</dbReference>
<dbReference type="SUPFAM" id="SSF46785">
    <property type="entry name" value="Winged helix' DNA-binding domain"/>
    <property type="match status" value="1"/>
</dbReference>
<keyword evidence="1" id="KW-0456">Lyase</keyword>
<gene>
    <name evidence="8" type="ORF">DLD82_02605</name>
</gene>
<dbReference type="RefSeq" id="WP_109939543.1">
    <property type="nucleotide sequence ID" value="NZ_CP176366.1"/>
</dbReference>
<reference evidence="8 9" key="1">
    <citation type="submission" date="2018-05" db="EMBL/GenBank/DDBJ databases">
        <title>Draft genome of Methanospirillum stamsii Pt1.</title>
        <authorList>
            <person name="Dueholm M.S."/>
            <person name="Nielsen P.H."/>
            <person name="Bakmann L.F."/>
            <person name="Otzen D.E."/>
        </authorList>
    </citation>
    <scope>NUCLEOTIDE SEQUENCE [LARGE SCALE GENOMIC DNA]</scope>
    <source>
        <strain evidence="8 9">Pt1</strain>
    </source>
</reference>
<dbReference type="Gene3D" id="3.30.70.3460">
    <property type="match status" value="1"/>
</dbReference>
<evidence type="ECO:0000256" key="5">
    <source>
        <dbReference type="ARBA" id="ARBA00048470"/>
    </source>
</evidence>
<dbReference type="Pfam" id="PF17805">
    <property type="entry name" value="AsnC_trans_reg2"/>
    <property type="match status" value="1"/>
</dbReference>
<dbReference type="GeneID" id="97607868"/>
<sequence length="156" mass="17738">MNSQLPDQTDIKILDLLQDDFPLTSFPYRELAEKAGISEQEFINRSSSLQKAGILRSISPVLESETLGMNAGTLIAFHLPEERIHEIATLVNSFPEVTHNFIRDNYYSLWFTLIGKDMESLNELLVKILEVTGIPEDDVLNLISVKKYKADVRFPL</sequence>
<dbReference type="InterPro" id="IPR019888">
    <property type="entry name" value="Tscrpt_reg_AsnC-like"/>
</dbReference>
<evidence type="ECO:0000256" key="1">
    <source>
        <dbReference type="ARBA" id="ARBA00023239"/>
    </source>
</evidence>
<evidence type="ECO:0000259" key="6">
    <source>
        <dbReference type="Pfam" id="PF17805"/>
    </source>
</evidence>
<dbReference type="EC" id="4.1.1.111" evidence="4"/>
<accession>A0A2V2NEF6</accession>
<dbReference type="Proteomes" id="UP000245934">
    <property type="component" value="Unassembled WGS sequence"/>
</dbReference>
<dbReference type="PANTHER" id="PTHR43413">
    <property type="entry name" value="TRANSCRIPTIONAL REGULATOR, ASNC FAMILY"/>
    <property type="match status" value="1"/>
</dbReference>
<proteinExistence type="inferred from homology"/>
<dbReference type="AlphaFoldDB" id="A0A2V2NEF6"/>
<comment type="similarity">
    <text evidence="3">Belongs to the Ahb/Nir family.</text>
</comment>
<comment type="pathway">
    <text evidence="2">Porphyrin-containing compound metabolism.</text>
</comment>
<evidence type="ECO:0000313" key="9">
    <source>
        <dbReference type="Proteomes" id="UP000245934"/>
    </source>
</evidence>
<evidence type="ECO:0000313" key="8">
    <source>
        <dbReference type="EMBL" id="PWR75966.1"/>
    </source>
</evidence>
<dbReference type="InterPro" id="IPR040523">
    <property type="entry name" value="AsnC_trans_reg2"/>
</dbReference>
<dbReference type="PANTHER" id="PTHR43413:SF1">
    <property type="entry name" value="SIROHEME DECARBOXYLASE NIRL SUBUNIT"/>
    <property type="match status" value="1"/>
</dbReference>
<feature type="domain" description="Siroheme decarboxylase AsnC-like ligand binding" evidence="6">
    <location>
        <begin position="67"/>
        <end position="149"/>
    </location>
</feature>
<dbReference type="SMART" id="SM00344">
    <property type="entry name" value="HTH_ASNC"/>
    <property type="match status" value="1"/>
</dbReference>
<organism evidence="8 9">
    <name type="scientific">Methanospirillum stamsii</name>
    <dbReference type="NCBI Taxonomy" id="1277351"/>
    <lineage>
        <taxon>Archaea</taxon>
        <taxon>Methanobacteriati</taxon>
        <taxon>Methanobacteriota</taxon>
        <taxon>Stenosarchaea group</taxon>
        <taxon>Methanomicrobia</taxon>
        <taxon>Methanomicrobiales</taxon>
        <taxon>Methanospirillaceae</taxon>
        <taxon>Methanospirillum</taxon>
    </lineage>
</organism>
<comment type="catalytic activity">
    <reaction evidence="5">
        <text>siroheme + 2 H(+) = 12,18-didecarboxysiroheme + 2 CO2</text>
        <dbReference type="Rhea" id="RHEA:19093"/>
        <dbReference type="ChEBI" id="CHEBI:15378"/>
        <dbReference type="ChEBI" id="CHEBI:16526"/>
        <dbReference type="ChEBI" id="CHEBI:60052"/>
        <dbReference type="ChEBI" id="CHEBI:140497"/>
        <dbReference type="EC" id="4.1.1.111"/>
    </reaction>
</comment>
<dbReference type="EMBL" id="QGMZ01000006">
    <property type="protein sequence ID" value="PWR75966.1"/>
    <property type="molecule type" value="Genomic_DNA"/>
</dbReference>
<dbReference type="InterPro" id="IPR036388">
    <property type="entry name" value="WH-like_DNA-bd_sf"/>
</dbReference>
<protein>
    <recommendedName>
        <fullName evidence="4">siroheme decarboxylase</fullName>
        <ecNumber evidence="4">4.1.1.111</ecNumber>
    </recommendedName>
</protein>
<comment type="caution">
    <text evidence="8">The sequence shown here is derived from an EMBL/GenBank/DDBJ whole genome shotgun (WGS) entry which is preliminary data.</text>
</comment>
<evidence type="ECO:0000259" key="7">
    <source>
        <dbReference type="Pfam" id="PF22451"/>
    </source>
</evidence>
<evidence type="ECO:0000256" key="4">
    <source>
        <dbReference type="ARBA" id="ARBA00023471"/>
    </source>
</evidence>
<dbReference type="Gene3D" id="1.10.10.10">
    <property type="entry name" value="Winged helix-like DNA-binding domain superfamily/Winged helix DNA-binding domain"/>
    <property type="match status" value="1"/>
</dbReference>
<evidence type="ECO:0000256" key="2">
    <source>
        <dbReference type="ARBA" id="ARBA00023444"/>
    </source>
</evidence>
<dbReference type="GO" id="GO:0016829">
    <property type="term" value="F:lyase activity"/>
    <property type="evidence" value="ECO:0007669"/>
    <property type="project" value="UniProtKB-KW"/>
</dbReference>
<dbReference type="InterPro" id="IPR053953">
    <property type="entry name" value="NirdL-like_HTH"/>
</dbReference>